<comment type="caution">
    <text evidence="1">The sequence shown here is derived from an EMBL/GenBank/DDBJ whole genome shotgun (WGS) entry which is preliminary data.</text>
</comment>
<dbReference type="Gene3D" id="1.25.40.10">
    <property type="entry name" value="Tetratricopeptide repeat domain"/>
    <property type="match status" value="1"/>
</dbReference>
<dbReference type="EMBL" id="BSDZ01000021">
    <property type="protein sequence ID" value="GLI65024.1"/>
    <property type="molecule type" value="Genomic_DNA"/>
</dbReference>
<name>A0ABQ5S5G8_9CHLO</name>
<proteinExistence type="predicted"/>
<organism evidence="1 2">
    <name type="scientific">Volvox africanus</name>
    <dbReference type="NCBI Taxonomy" id="51714"/>
    <lineage>
        <taxon>Eukaryota</taxon>
        <taxon>Viridiplantae</taxon>
        <taxon>Chlorophyta</taxon>
        <taxon>core chlorophytes</taxon>
        <taxon>Chlorophyceae</taxon>
        <taxon>CS clade</taxon>
        <taxon>Chlamydomonadales</taxon>
        <taxon>Volvocaceae</taxon>
        <taxon>Volvox</taxon>
    </lineage>
</organism>
<protein>
    <submittedName>
        <fullName evidence="1">Uncharacterized protein</fullName>
    </submittedName>
</protein>
<accession>A0ABQ5S5G8</accession>
<keyword evidence="2" id="KW-1185">Reference proteome</keyword>
<dbReference type="SUPFAM" id="SSF48452">
    <property type="entry name" value="TPR-like"/>
    <property type="match status" value="1"/>
</dbReference>
<dbReference type="Proteomes" id="UP001165090">
    <property type="component" value="Unassembled WGS sequence"/>
</dbReference>
<gene>
    <name evidence="1" type="ORF">VaNZ11_008394</name>
</gene>
<dbReference type="InterPro" id="IPR011990">
    <property type="entry name" value="TPR-like_helical_dom_sf"/>
</dbReference>
<evidence type="ECO:0000313" key="2">
    <source>
        <dbReference type="Proteomes" id="UP001165090"/>
    </source>
</evidence>
<evidence type="ECO:0000313" key="1">
    <source>
        <dbReference type="EMBL" id="GLI65024.1"/>
    </source>
</evidence>
<reference evidence="1 2" key="1">
    <citation type="journal article" date="2023" name="IScience">
        <title>Expanded male sex-determining region conserved during the evolution of homothallism in the green alga Volvox.</title>
        <authorList>
            <person name="Yamamoto K."/>
            <person name="Matsuzaki R."/>
            <person name="Mahakham W."/>
            <person name="Heman W."/>
            <person name="Sekimoto H."/>
            <person name="Kawachi M."/>
            <person name="Minakuchi Y."/>
            <person name="Toyoda A."/>
            <person name="Nozaki H."/>
        </authorList>
    </citation>
    <scope>NUCLEOTIDE SEQUENCE [LARGE SCALE GENOMIC DNA]</scope>
    <source>
        <strain evidence="1 2">NIES-4468</strain>
    </source>
</reference>
<sequence>MSQGSILGGCYRCCAIVSARRSFGAVSASASSPSAVDQMIDYAVAQRKANPDMAIDVLMSGLSYTNSQADPIGSSRLHLAIAQLEADRNSWGKAQDKASSSLRLAAGCTSGFGTMAADLTLDAGSLATRALLIMGHDGEAQSLAEECELALRAAGSSALADTQQTPSRSPTSPRSIAHTRSLAMLAIATHTNASTAGGAAVDALATALGRDPEAAARTDLNLADAAHGLGLLQALQGRWDAAAAPLSAAAAAATAAAAADEAVAVAALPAAWMRQQHHREVAADALTGRAQLLMRAREWCVAEELMGEALKMMEAVYGERSPSLAPLLMLLGYSYSRSARVTFAEGLYREAAKLLRLDPARVHQQRQDRQQRQQQELLEEHPHHHPQLQLTNEQRHAQQSRSFLLQVSADAGVHASSVAVLAWRYAQLLWVLPNRGGEASVWERCAREFWAASRGLGEREIESVLGGEGHLKGEGPEGSGVFFSTRYRRAWPCLSAS</sequence>